<dbReference type="RefSeq" id="WP_169678642.1">
    <property type="nucleotide sequence ID" value="NZ_JABBNU010000003.1"/>
</dbReference>
<organism evidence="2 3">
    <name type="scientific">Marinigracilibium pacificum</name>
    <dbReference type="NCBI Taxonomy" id="2729599"/>
    <lineage>
        <taxon>Bacteria</taxon>
        <taxon>Pseudomonadati</taxon>
        <taxon>Bacteroidota</taxon>
        <taxon>Cytophagia</taxon>
        <taxon>Cytophagales</taxon>
        <taxon>Flammeovirgaceae</taxon>
        <taxon>Marinigracilibium</taxon>
    </lineage>
</organism>
<evidence type="ECO:0000313" key="3">
    <source>
        <dbReference type="Proteomes" id="UP000559010"/>
    </source>
</evidence>
<dbReference type="Pfam" id="PF13648">
    <property type="entry name" value="Lipocalin_4"/>
    <property type="match status" value="1"/>
</dbReference>
<gene>
    <name evidence="2" type="ORF">HH304_05145</name>
</gene>
<evidence type="ECO:0000313" key="2">
    <source>
        <dbReference type="EMBL" id="NMM47777.1"/>
    </source>
</evidence>
<dbReference type="EMBL" id="JABBNU010000003">
    <property type="protein sequence ID" value="NMM47777.1"/>
    <property type="molecule type" value="Genomic_DNA"/>
</dbReference>
<evidence type="ECO:0000259" key="1">
    <source>
        <dbReference type="Pfam" id="PF13648"/>
    </source>
</evidence>
<sequence>MFTKILSTLTIFFLIISFQTKNQIIGEWKLASYDAIDKIRETPAYIFGDEAAKEMIEKQFSLMLNDGKYVFTAKTLNYTDIEKGNIVTRTALWKLDNNTLTIQETERNYKREAFIKKITSDSLILVPVIDGIVGDSKMTFIRE</sequence>
<protein>
    <recommendedName>
        <fullName evidence="1">Lipocalin-like domain-containing protein</fullName>
    </recommendedName>
</protein>
<proteinExistence type="predicted"/>
<dbReference type="Proteomes" id="UP000559010">
    <property type="component" value="Unassembled WGS sequence"/>
</dbReference>
<reference evidence="2 3" key="1">
    <citation type="submission" date="2020-04" db="EMBL/GenBank/DDBJ databases">
        <title>Flammeovirgaceae bacterium KN852 isolated from deep sea.</title>
        <authorList>
            <person name="Zhang D.-C."/>
        </authorList>
    </citation>
    <scope>NUCLEOTIDE SEQUENCE [LARGE SCALE GENOMIC DNA]</scope>
    <source>
        <strain evidence="2 3">KN852</strain>
    </source>
</reference>
<comment type="caution">
    <text evidence="2">The sequence shown here is derived from an EMBL/GenBank/DDBJ whole genome shotgun (WGS) entry which is preliminary data.</text>
</comment>
<feature type="domain" description="Lipocalin-like" evidence="1">
    <location>
        <begin position="24"/>
        <end position="124"/>
    </location>
</feature>
<dbReference type="InterPro" id="IPR024311">
    <property type="entry name" value="Lipocalin-like"/>
</dbReference>
<dbReference type="AlphaFoldDB" id="A0A848ITV9"/>
<keyword evidence="3" id="KW-1185">Reference proteome</keyword>
<name>A0A848ITV9_9BACT</name>
<accession>A0A848ITV9</accession>